<dbReference type="GeneID" id="24424057"/>
<reference evidence="1 2" key="3">
    <citation type="journal article" date="2016" name="Sci. Rep.">
        <title>Genome-wide diversity and gene expression profiling of Babesia microti isolates identify polymorphic genes that mediate host-pathogen interactions.</title>
        <authorList>
            <person name="Silva J.C."/>
            <person name="Cornillot E."/>
            <person name="McCracken C."/>
            <person name="Usmani-Brown S."/>
            <person name="Dwivedi A."/>
            <person name="Ifeonu O.O."/>
            <person name="Crabtree J."/>
            <person name="Gotia H.T."/>
            <person name="Virji A.Z."/>
            <person name="Reynes C."/>
            <person name="Colinge J."/>
            <person name="Kumar V."/>
            <person name="Lawres L."/>
            <person name="Pazzi J.E."/>
            <person name="Pablo J.V."/>
            <person name="Hung C."/>
            <person name="Brancato J."/>
            <person name="Kumari P."/>
            <person name="Orvis J."/>
            <person name="Tretina K."/>
            <person name="Chibucos M."/>
            <person name="Ott S."/>
            <person name="Sadzewicz L."/>
            <person name="Sengamalay N."/>
            <person name="Shetty A.C."/>
            <person name="Su Q."/>
            <person name="Tallon L."/>
            <person name="Fraser C.M."/>
            <person name="Frutos R."/>
            <person name="Molina D.M."/>
            <person name="Krause P.J."/>
            <person name="Ben Mamoun C."/>
        </authorList>
    </citation>
    <scope>NUCLEOTIDE SEQUENCE [LARGE SCALE GENOMIC DNA]</scope>
    <source>
        <strain evidence="1 2">RI</strain>
    </source>
</reference>
<organism evidence="1 2">
    <name type="scientific">Babesia microti (strain RI)</name>
    <dbReference type="NCBI Taxonomy" id="1133968"/>
    <lineage>
        <taxon>Eukaryota</taxon>
        <taxon>Sar</taxon>
        <taxon>Alveolata</taxon>
        <taxon>Apicomplexa</taxon>
        <taxon>Aconoidasida</taxon>
        <taxon>Piroplasmida</taxon>
        <taxon>Babesiidae</taxon>
        <taxon>Babesia</taxon>
    </lineage>
</organism>
<dbReference type="RefSeq" id="XP_012648042.1">
    <property type="nucleotide sequence ID" value="XM_012792588.1"/>
</dbReference>
<dbReference type="EMBL" id="FO082872">
    <property type="protein sequence ID" value="CCF73433.1"/>
    <property type="molecule type" value="Genomic_DNA"/>
</dbReference>
<proteinExistence type="predicted"/>
<dbReference type="OMA" id="KNWRIQY"/>
<evidence type="ECO:0000313" key="1">
    <source>
        <dbReference type="EMBL" id="CCF73433.1"/>
    </source>
</evidence>
<name>I7I8P1_BABMR</name>
<dbReference type="Proteomes" id="UP000002899">
    <property type="component" value="Chromosome II"/>
</dbReference>
<dbReference type="AlphaFoldDB" id="I7I8P1"/>
<sequence length="110" mass="13039">MGIFSTISYIITLPVTCLRYKTARIIDRERVVKLGIICRNFWILFPPLIAYQYIRQKDQDMFVTELFYNTTVAQNEDNDPKSFYNTQLRGGNKYWKMQRDISLLKKAAES</sequence>
<evidence type="ECO:0000313" key="2">
    <source>
        <dbReference type="Proteomes" id="UP000002899"/>
    </source>
</evidence>
<dbReference type="KEGG" id="bmic:BMR1_02g01360"/>
<dbReference type="OrthoDB" id="429145at2759"/>
<dbReference type="VEuPathDB" id="PiroplasmaDB:BMR1_02g01360"/>
<reference evidence="1 2" key="1">
    <citation type="journal article" date="2012" name="Nucleic Acids Res.">
        <title>Sequencing of the smallest Apicomplexan genome from the human pathogen Babesia microti.</title>
        <authorList>
            <person name="Cornillot E."/>
            <person name="Hadj-Kaddour K."/>
            <person name="Dassouli A."/>
            <person name="Noel B."/>
            <person name="Ranwez V."/>
            <person name="Vacherie B."/>
            <person name="Augagneur Y."/>
            <person name="Bres V."/>
            <person name="Duclos A."/>
            <person name="Randazzo S."/>
            <person name="Carcy B."/>
            <person name="Debierre-Grockiego F."/>
            <person name="Delbecq S."/>
            <person name="Moubri-Menage K."/>
            <person name="Shams-Eldin H."/>
            <person name="Usmani-Brown S."/>
            <person name="Bringaud F."/>
            <person name="Wincker P."/>
            <person name="Vivares C.P."/>
            <person name="Schwarz R.T."/>
            <person name="Schetters T.P."/>
            <person name="Krause P.J."/>
            <person name="Gorenflot A."/>
            <person name="Berry V."/>
            <person name="Barbe V."/>
            <person name="Ben Mamoun C."/>
        </authorList>
    </citation>
    <scope>NUCLEOTIDE SEQUENCE [LARGE SCALE GENOMIC DNA]</scope>
    <source>
        <strain evidence="1 2">RI</strain>
    </source>
</reference>
<protein>
    <submittedName>
        <fullName evidence="1">Uncharacterized protein</fullName>
    </submittedName>
</protein>
<accession>I7I8P1</accession>
<gene>
    <name evidence="1" type="ORF">BMR1_02g01360</name>
</gene>
<reference evidence="1 2" key="2">
    <citation type="journal article" date="2013" name="PLoS ONE">
        <title>Whole genome mapping and re-organization of the nuclear and mitochondrial genomes of Babesia microti isolates.</title>
        <authorList>
            <person name="Cornillot E."/>
            <person name="Dassouli A."/>
            <person name="Garg A."/>
            <person name="Pachikara N."/>
            <person name="Randazzo S."/>
            <person name="Depoix D."/>
            <person name="Carcy B."/>
            <person name="Delbecq S."/>
            <person name="Frutos R."/>
            <person name="Silva J.C."/>
            <person name="Sutton R."/>
            <person name="Krause P.J."/>
            <person name="Mamoun C.B."/>
        </authorList>
    </citation>
    <scope>NUCLEOTIDE SEQUENCE [LARGE SCALE GENOMIC DNA]</scope>
    <source>
        <strain evidence="1 2">RI</strain>
    </source>
</reference>
<keyword evidence="2" id="KW-1185">Reference proteome</keyword>